<evidence type="ECO:0000256" key="3">
    <source>
        <dbReference type="ARBA" id="ARBA00022475"/>
    </source>
</evidence>
<dbReference type="InterPro" id="IPR000515">
    <property type="entry name" value="MetI-like"/>
</dbReference>
<gene>
    <name evidence="9" type="ORF">ACFQ3W_13800</name>
</gene>
<dbReference type="Pfam" id="PF00528">
    <property type="entry name" value="BPD_transp_1"/>
    <property type="match status" value="1"/>
</dbReference>
<dbReference type="InterPro" id="IPR051393">
    <property type="entry name" value="ABC_transporter_permease"/>
</dbReference>
<feature type="transmembrane region" description="Helical" evidence="7">
    <location>
        <begin position="106"/>
        <end position="126"/>
    </location>
</feature>
<keyword evidence="3" id="KW-1003">Cell membrane</keyword>
<organism evidence="9 10">
    <name type="scientific">Paenibacillus puldeungensis</name>
    <dbReference type="NCBI Taxonomy" id="696536"/>
    <lineage>
        <taxon>Bacteria</taxon>
        <taxon>Bacillati</taxon>
        <taxon>Bacillota</taxon>
        <taxon>Bacilli</taxon>
        <taxon>Bacillales</taxon>
        <taxon>Paenibacillaceae</taxon>
        <taxon>Paenibacillus</taxon>
    </lineage>
</organism>
<dbReference type="PROSITE" id="PS50928">
    <property type="entry name" value="ABC_TM1"/>
    <property type="match status" value="1"/>
</dbReference>
<comment type="similarity">
    <text evidence="7">Belongs to the binding-protein-dependent transport system permease family.</text>
</comment>
<comment type="caution">
    <text evidence="9">The sequence shown here is derived from an EMBL/GenBank/DDBJ whole genome shotgun (WGS) entry which is preliminary data.</text>
</comment>
<keyword evidence="5 7" id="KW-1133">Transmembrane helix</keyword>
<dbReference type="CDD" id="cd06261">
    <property type="entry name" value="TM_PBP2"/>
    <property type="match status" value="1"/>
</dbReference>
<dbReference type="Gene3D" id="1.10.3720.10">
    <property type="entry name" value="MetI-like"/>
    <property type="match status" value="1"/>
</dbReference>
<sequence length="294" mass="33035">MENRKQRLISRIIFITPALAIFSIFLLIPILLSLYYSFFSWDGLNPMKFNGIHNFVAMFQDNLLMESVKHSFILTFWALIIQLPIGLILAVLLSSEKLFGRRLFKTVYFMPVILSTSVLGVLWGLIYEPNIGLLNNLLGTLGLGSLQHVWLGDQTTALGAIAAVVGWQYIGFYMILFLAGLQGVPDEIIEAADLDGASKFRVLWNIRIPLIRHVISFAIINCVVGSLKYFDLIYIMTSGGPNNSTEVIASVMFKQAFRFSDFGYASSISMLLFVMGLLFAFVLSKLFKSEPVQY</sequence>
<feature type="transmembrane region" description="Helical" evidence="7">
    <location>
        <begin position="210"/>
        <end position="230"/>
    </location>
</feature>
<feature type="transmembrane region" description="Helical" evidence="7">
    <location>
        <begin position="262"/>
        <end position="283"/>
    </location>
</feature>
<feature type="transmembrane region" description="Helical" evidence="7">
    <location>
        <begin position="12"/>
        <end position="38"/>
    </location>
</feature>
<dbReference type="RefSeq" id="WP_379319814.1">
    <property type="nucleotide sequence ID" value="NZ_JBHTLM010000009.1"/>
</dbReference>
<evidence type="ECO:0000259" key="8">
    <source>
        <dbReference type="PROSITE" id="PS50928"/>
    </source>
</evidence>
<accession>A0ABW3S039</accession>
<reference evidence="10" key="1">
    <citation type="journal article" date="2019" name="Int. J. Syst. Evol. Microbiol.">
        <title>The Global Catalogue of Microorganisms (GCM) 10K type strain sequencing project: providing services to taxonomists for standard genome sequencing and annotation.</title>
        <authorList>
            <consortium name="The Broad Institute Genomics Platform"/>
            <consortium name="The Broad Institute Genome Sequencing Center for Infectious Disease"/>
            <person name="Wu L."/>
            <person name="Ma J."/>
        </authorList>
    </citation>
    <scope>NUCLEOTIDE SEQUENCE [LARGE SCALE GENOMIC DNA]</scope>
    <source>
        <strain evidence="10">CCUG 59189</strain>
    </source>
</reference>
<comment type="subcellular location">
    <subcellularLocation>
        <location evidence="1 7">Cell membrane</location>
        <topology evidence="1 7">Multi-pass membrane protein</topology>
    </subcellularLocation>
</comment>
<dbReference type="EMBL" id="JBHTLM010000009">
    <property type="protein sequence ID" value="MFD1177365.1"/>
    <property type="molecule type" value="Genomic_DNA"/>
</dbReference>
<evidence type="ECO:0000313" key="9">
    <source>
        <dbReference type="EMBL" id="MFD1177365.1"/>
    </source>
</evidence>
<feature type="transmembrane region" description="Helical" evidence="7">
    <location>
        <begin position="72"/>
        <end position="94"/>
    </location>
</feature>
<proteinExistence type="inferred from homology"/>
<evidence type="ECO:0000313" key="10">
    <source>
        <dbReference type="Proteomes" id="UP001597262"/>
    </source>
</evidence>
<evidence type="ECO:0000256" key="4">
    <source>
        <dbReference type="ARBA" id="ARBA00022692"/>
    </source>
</evidence>
<protein>
    <submittedName>
        <fullName evidence="9">Carbohydrate ABC transporter permease</fullName>
    </submittedName>
</protein>
<evidence type="ECO:0000256" key="6">
    <source>
        <dbReference type="ARBA" id="ARBA00023136"/>
    </source>
</evidence>
<feature type="transmembrane region" description="Helical" evidence="7">
    <location>
        <begin position="157"/>
        <end position="179"/>
    </location>
</feature>
<dbReference type="PANTHER" id="PTHR30193:SF37">
    <property type="entry name" value="INNER MEMBRANE ABC TRANSPORTER PERMEASE PROTEIN YCJO"/>
    <property type="match status" value="1"/>
</dbReference>
<keyword evidence="10" id="KW-1185">Reference proteome</keyword>
<dbReference type="InterPro" id="IPR035906">
    <property type="entry name" value="MetI-like_sf"/>
</dbReference>
<dbReference type="Proteomes" id="UP001597262">
    <property type="component" value="Unassembled WGS sequence"/>
</dbReference>
<evidence type="ECO:0000256" key="1">
    <source>
        <dbReference type="ARBA" id="ARBA00004651"/>
    </source>
</evidence>
<keyword evidence="6 7" id="KW-0472">Membrane</keyword>
<dbReference type="SUPFAM" id="SSF161098">
    <property type="entry name" value="MetI-like"/>
    <property type="match status" value="1"/>
</dbReference>
<feature type="domain" description="ABC transmembrane type-1" evidence="8">
    <location>
        <begin position="68"/>
        <end position="283"/>
    </location>
</feature>
<evidence type="ECO:0000256" key="5">
    <source>
        <dbReference type="ARBA" id="ARBA00022989"/>
    </source>
</evidence>
<keyword evidence="2 7" id="KW-0813">Transport</keyword>
<evidence type="ECO:0000256" key="2">
    <source>
        <dbReference type="ARBA" id="ARBA00022448"/>
    </source>
</evidence>
<keyword evidence="4 7" id="KW-0812">Transmembrane</keyword>
<evidence type="ECO:0000256" key="7">
    <source>
        <dbReference type="RuleBase" id="RU363032"/>
    </source>
</evidence>
<name>A0ABW3S039_9BACL</name>
<dbReference type="PANTHER" id="PTHR30193">
    <property type="entry name" value="ABC TRANSPORTER PERMEASE PROTEIN"/>
    <property type="match status" value="1"/>
</dbReference>